<reference evidence="3" key="1">
    <citation type="submission" date="2016-06" db="EMBL/GenBank/DDBJ databases">
        <authorList>
            <person name="Varghese N."/>
            <person name="Submissions Spin"/>
        </authorList>
    </citation>
    <scope>NUCLEOTIDE SEQUENCE [LARGE SCALE GENOMIC DNA]</scope>
    <source>
        <strain evidence="3">DSM 43909</strain>
    </source>
</reference>
<keyword evidence="3" id="KW-1185">Reference proteome</keyword>
<feature type="region of interest" description="Disordered" evidence="1">
    <location>
        <begin position="463"/>
        <end position="489"/>
    </location>
</feature>
<evidence type="ECO:0000313" key="2">
    <source>
        <dbReference type="EMBL" id="SCF20193.1"/>
    </source>
</evidence>
<organism evidence="2 3">
    <name type="scientific">Micromonospora viridifaciens</name>
    <dbReference type="NCBI Taxonomy" id="1881"/>
    <lineage>
        <taxon>Bacteria</taxon>
        <taxon>Bacillati</taxon>
        <taxon>Actinomycetota</taxon>
        <taxon>Actinomycetes</taxon>
        <taxon>Micromonosporales</taxon>
        <taxon>Micromonosporaceae</taxon>
        <taxon>Micromonospora</taxon>
    </lineage>
</organism>
<evidence type="ECO:0000256" key="1">
    <source>
        <dbReference type="SAM" id="MobiDB-lite"/>
    </source>
</evidence>
<name>A0A1C4YHJ2_MICVI</name>
<sequence length="1156" mass="124700">MSTSLLGWIAVPGGRVEKTANGTEHAVLRVLMVPRLQEQLAGTALEDWPKAVNQAVPVVEIEPPGEQIREVPSTLRVLADSDVWRGFFGHGIQVNPWQPPTTPPAPTVSRTLQHADAVTRAYAAAADSVADPAVTKEQLAIFHGPADVARAAAPEPAFPKVDFHRAVSLLREHPHVLTMLGLILELDLTAADIPHSDADSAARVRVRWPASPVPVESPWTAYEFGSLHFLPASSGDIRSGQLDLADDDKWQVITVDVDGAVGKLRETAHALLGSAEADPPAVLPTLRSAGLQLARTNRSQILADKAAQGRSNLAKGSLTDRVYTADDLVLGYRVDVRPQKSNTWFSLHCRQARYTVDGLPIGPPVVTEEGHLKPHAAVQDGTGLRTDEIVARWDGWSLAVRRPTFDGRPAMGSTTDAARDLIPYTFRIDFDVVPGSLPELRFGKAYQLRARVVDMAGGGLRVDDPDAAKSPTAEIPYTRYEPVPPPEVVTPENLLVPDRDHPGKMLVDEKRLGPGGTVERLVVRTSPTPAGFSPAEFIGDPAYPANDRRSVVAPSTTFQLAEQHGVFSVNEETGWRRAVRSAGLAPDQALPDPMSLGAAAALLAEPGGLTETVTDARPWAGAWPDHEPKHIELVPGDRNDKIALRWLASGNPVAPSEDAQSTTVRVTVPPGEHVMVELSSAILQDHLDWFSLKKLISAPEADLAAITGRHPMLTPPRRLELVHAVRKPLAAPTGSWTTERPEKSTYAVLRPHDKALGLHTPSTAQLTVQAAWCEWGDAAEPTPAAASLPPVTISYGATELPEIRQEFGDTKHRMICYTATAISRYRAMFAEPDPDNDAFQVSTTFDAVSIKSSVRPGPPTIVATVPAFSWSDAPRPGGGLVRTRSSGRLRVELARPWFTTGEGECVAVLVWPGTEDDIPPAVKPLVSWINRDPIHPTPSPKALADESMFREAVDPLDVVLVETGDKVRALPYPVFFHDGRWYADIAIPGAAQSSYAPFAHLALARFQRESLDGHNLSTVTHTDMVPLLPDRNLDIHQDGDGLHIHLNGLNREGDRPNRVTATLEHCDTPEGVPVDIVSLTGALAGLPAWIRVPGASVTGTTSQPLPVLPVPDSPGRLRVIVRESEDLPANVAGLVNAARELTERTVYLDAVPLPVV</sequence>
<dbReference type="AlphaFoldDB" id="A0A1C4YHJ2"/>
<protein>
    <submittedName>
        <fullName evidence="2">Uncharacterized protein</fullName>
    </submittedName>
</protein>
<accession>A0A1C4YHJ2</accession>
<dbReference type="Proteomes" id="UP000198242">
    <property type="component" value="Chromosome I"/>
</dbReference>
<dbReference type="RefSeq" id="WP_089007829.1">
    <property type="nucleotide sequence ID" value="NZ_LT607411.1"/>
</dbReference>
<dbReference type="OrthoDB" id="9148571at2"/>
<evidence type="ECO:0000313" key="3">
    <source>
        <dbReference type="Proteomes" id="UP000198242"/>
    </source>
</evidence>
<dbReference type="EMBL" id="LT607411">
    <property type="protein sequence ID" value="SCF20193.1"/>
    <property type="molecule type" value="Genomic_DNA"/>
</dbReference>
<proteinExistence type="predicted"/>
<gene>
    <name evidence="2" type="ORF">GA0074695_4293</name>
</gene>